<evidence type="ECO:0000313" key="3">
    <source>
        <dbReference type="Proteomes" id="UP000712600"/>
    </source>
</evidence>
<name>A0A8S9QEI0_BRACR</name>
<dbReference type="AlphaFoldDB" id="A0A8S9QEI0"/>
<dbReference type="EMBL" id="QGKX02001290">
    <property type="protein sequence ID" value="KAF3538343.1"/>
    <property type="molecule type" value="Genomic_DNA"/>
</dbReference>
<feature type="region of interest" description="Disordered" evidence="1">
    <location>
        <begin position="33"/>
        <end position="85"/>
    </location>
</feature>
<gene>
    <name evidence="2" type="ORF">F2Q69_00021503</name>
</gene>
<dbReference type="Proteomes" id="UP000712600">
    <property type="component" value="Unassembled WGS sequence"/>
</dbReference>
<comment type="caution">
    <text evidence="2">The sequence shown here is derived from an EMBL/GenBank/DDBJ whole genome shotgun (WGS) entry which is preliminary data.</text>
</comment>
<protein>
    <submittedName>
        <fullName evidence="2">Uncharacterized protein</fullName>
    </submittedName>
</protein>
<accession>A0A8S9QEI0</accession>
<organism evidence="2 3">
    <name type="scientific">Brassica cretica</name>
    <name type="common">Mustard</name>
    <dbReference type="NCBI Taxonomy" id="69181"/>
    <lineage>
        <taxon>Eukaryota</taxon>
        <taxon>Viridiplantae</taxon>
        <taxon>Streptophyta</taxon>
        <taxon>Embryophyta</taxon>
        <taxon>Tracheophyta</taxon>
        <taxon>Spermatophyta</taxon>
        <taxon>Magnoliopsida</taxon>
        <taxon>eudicotyledons</taxon>
        <taxon>Gunneridae</taxon>
        <taxon>Pentapetalae</taxon>
        <taxon>rosids</taxon>
        <taxon>malvids</taxon>
        <taxon>Brassicales</taxon>
        <taxon>Brassicaceae</taxon>
        <taxon>Brassiceae</taxon>
        <taxon>Brassica</taxon>
    </lineage>
</organism>
<feature type="region of interest" description="Disordered" evidence="1">
    <location>
        <begin position="213"/>
        <end position="238"/>
    </location>
</feature>
<feature type="compositionally biased region" description="Acidic residues" evidence="1">
    <location>
        <begin position="70"/>
        <end position="83"/>
    </location>
</feature>
<evidence type="ECO:0000256" key="1">
    <source>
        <dbReference type="SAM" id="MobiDB-lite"/>
    </source>
</evidence>
<proteinExistence type="predicted"/>
<evidence type="ECO:0000313" key="2">
    <source>
        <dbReference type="EMBL" id="KAF3538343.1"/>
    </source>
</evidence>
<reference evidence="2" key="1">
    <citation type="submission" date="2019-12" db="EMBL/GenBank/DDBJ databases">
        <title>Genome sequencing and annotation of Brassica cretica.</title>
        <authorList>
            <person name="Studholme D.J."/>
            <person name="Sarris P."/>
        </authorList>
    </citation>
    <scope>NUCLEOTIDE SEQUENCE</scope>
    <source>
        <strain evidence="2">PFS-109/04</strain>
        <tissue evidence="2">Leaf</tissue>
    </source>
</reference>
<sequence length="275" mass="29583">MGVSRSLEYLVLETVTRKKLDLMDGFIREKPALAAQTQSREDLNSIKALPATNQEEEETETDKDFQEVVTEQDQEGDSLDEVGETVGTVAGDSLALALFDGAVETETASEQPGWERFDDDSADWETALVKSATRLSGQKSELGGGFDPFLLDGMYQHGAVKSSTAYGGSGSASSVACGSAGRPPDLVKARKMGKTSQDDRIVEVHPNWLCPMRSSERSPVHAVRAKRAKREKLQSESELASPKLILASPSALACRVGRGRRAQVQSVWSSGCGSS</sequence>